<keyword evidence="1" id="KW-1133">Transmembrane helix</keyword>
<feature type="transmembrane region" description="Helical" evidence="1">
    <location>
        <begin position="164"/>
        <end position="184"/>
    </location>
</feature>
<keyword evidence="1" id="KW-0472">Membrane</keyword>
<proteinExistence type="predicted"/>
<reference evidence="2" key="1">
    <citation type="submission" date="2019-12" db="EMBL/GenBank/DDBJ databases">
        <title>Genome sequencing and annotation of Brassica cretica.</title>
        <authorList>
            <person name="Studholme D.J."/>
            <person name="Sarris P."/>
        </authorList>
    </citation>
    <scope>NUCLEOTIDE SEQUENCE</scope>
    <source>
        <strain evidence="2">PFS-109/04</strain>
        <tissue evidence="2">Leaf</tissue>
    </source>
</reference>
<name>A0A8S9QVT9_BRACR</name>
<gene>
    <name evidence="2" type="ORF">F2Q69_00011899</name>
</gene>
<dbReference type="Proteomes" id="UP000712600">
    <property type="component" value="Unassembled WGS sequence"/>
</dbReference>
<evidence type="ECO:0000256" key="1">
    <source>
        <dbReference type="SAM" id="Phobius"/>
    </source>
</evidence>
<sequence length="199" mass="21964">MDKKKNLAVVVLIQPRRRRLNPALPSSSSLRSIVVFIEIYRHLRRDPPSSPSRSVVVSVDICHHSLSHSRRQEITRITLSCGSSLCLRDVLDGVVGFILGGCGLVGRVTSPVALWRERVAGFLSVAWKTSLVSKLFLGARLQVKPALIGHSSFRRSCFVSDVEFGWCLFTVFSYVLLGVAFGYVPSTLKLLGLPCGDLR</sequence>
<protein>
    <submittedName>
        <fullName evidence="2">Uncharacterized protein</fullName>
    </submittedName>
</protein>
<dbReference type="AlphaFoldDB" id="A0A8S9QVT9"/>
<evidence type="ECO:0000313" key="3">
    <source>
        <dbReference type="Proteomes" id="UP000712600"/>
    </source>
</evidence>
<dbReference type="EMBL" id="QGKX02000996">
    <property type="protein sequence ID" value="KAF3555368.1"/>
    <property type="molecule type" value="Genomic_DNA"/>
</dbReference>
<accession>A0A8S9QVT9</accession>
<organism evidence="2 3">
    <name type="scientific">Brassica cretica</name>
    <name type="common">Mustard</name>
    <dbReference type="NCBI Taxonomy" id="69181"/>
    <lineage>
        <taxon>Eukaryota</taxon>
        <taxon>Viridiplantae</taxon>
        <taxon>Streptophyta</taxon>
        <taxon>Embryophyta</taxon>
        <taxon>Tracheophyta</taxon>
        <taxon>Spermatophyta</taxon>
        <taxon>Magnoliopsida</taxon>
        <taxon>eudicotyledons</taxon>
        <taxon>Gunneridae</taxon>
        <taxon>Pentapetalae</taxon>
        <taxon>rosids</taxon>
        <taxon>malvids</taxon>
        <taxon>Brassicales</taxon>
        <taxon>Brassicaceae</taxon>
        <taxon>Brassiceae</taxon>
        <taxon>Brassica</taxon>
    </lineage>
</organism>
<evidence type="ECO:0000313" key="2">
    <source>
        <dbReference type="EMBL" id="KAF3555368.1"/>
    </source>
</evidence>
<comment type="caution">
    <text evidence="2">The sequence shown here is derived from an EMBL/GenBank/DDBJ whole genome shotgun (WGS) entry which is preliminary data.</text>
</comment>
<keyword evidence="1" id="KW-0812">Transmembrane</keyword>